<dbReference type="InterPro" id="IPR005659">
    <property type="entry name" value="Chemorcpt_Glu_NH3ase_CheD"/>
</dbReference>
<dbReference type="GO" id="GO:0006935">
    <property type="term" value="P:chemotaxis"/>
    <property type="evidence" value="ECO:0007669"/>
    <property type="project" value="UniProtKB-UniRule"/>
</dbReference>
<reference evidence="4 5" key="1">
    <citation type="journal article" date="2013" name="Genome Announc.">
        <title>Draft Genome Sequence of Cesiribacter andamanensis Strain AMV16T, Isolated from a Soil Sample from a Mud Volcano in the Andaman Islands, India.</title>
        <authorList>
            <person name="Shivaji S."/>
            <person name="Ara S."/>
            <person name="Begum Z."/>
            <person name="Srinivas T.N."/>
            <person name="Singh A."/>
            <person name="Kumar Pinnaka A."/>
        </authorList>
    </citation>
    <scope>NUCLEOTIDE SEQUENCE [LARGE SCALE GENOMIC DNA]</scope>
    <source>
        <strain evidence="4 5">AMV16</strain>
    </source>
</reference>
<keyword evidence="4" id="KW-0675">Receptor</keyword>
<evidence type="ECO:0000256" key="2">
    <source>
        <dbReference type="ARBA" id="ARBA00022801"/>
    </source>
</evidence>
<comment type="catalytic activity">
    <reaction evidence="3">
        <text>L-glutaminyl-[protein] + H2O = L-glutamyl-[protein] + NH4(+)</text>
        <dbReference type="Rhea" id="RHEA:16441"/>
        <dbReference type="Rhea" id="RHEA-COMP:10207"/>
        <dbReference type="Rhea" id="RHEA-COMP:10208"/>
        <dbReference type="ChEBI" id="CHEBI:15377"/>
        <dbReference type="ChEBI" id="CHEBI:28938"/>
        <dbReference type="ChEBI" id="CHEBI:29973"/>
        <dbReference type="ChEBI" id="CHEBI:30011"/>
        <dbReference type="EC" id="3.5.1.44"/>
    </reaction>
</comment>
<keyword evidence="5" id="KW-1185">Reference proteome</keyword>
<comment type="function">
    <text evidence="3">Probably deamidates glutamine residues to glutamate on methyl-accepting chemotaxis receptors (MCPs), playing an important role in chemotaxis.</text>
</comment>
<organism evidence="4 5">
    <name type="scientific">Cesiribacter andamanensis AMV16</name>
    <dbReference type="NCBI Taxonomy" id="1279009"/>
    <lineage>
        <taxon>Bacteria</taxon>
        <taxon>Pseudomonadati</taxon>
        <taxon>Bacteroidota</taxon>
        <taxon>Cytophagia</taxon>
        <taxon>Cytophagales</taxon>
        <taxon>Cesiribacteraceae</taxon>
        <taxon>Cesiribacter</taxon>
    </lineage>
</organism>
<comment type="caution">
    <text evidence="4">The sequence shown here is derived from an EMBL/GenBank/DDBJ whole genome shotgun (WGS) entry which is preliminary data.</text>
</comment>
<dbReference type="HAMAP" id="MF_01440">
    <property type="entry name" value="CheD"/>
    <property type="match status" value="1"/>
</dbReference>
<dbReference type="EMBL" id="AODQ01000013">
    <property type="protein sequence ID" value="EMR03986.1"/>
    <property type="molecule type" value="Genomic_DNA"/>
</dbReference>
<proteinExistence type="inferred from homology"/>
<evidence type="ECO:0000313" key="4">
    <source>
        <dbReference type="EMBL" id="EMR03986.1"/>
    </source>
</evidence>
<sequence>MELLDKKFLYPATVFASKSPTLVTTILGTCVAVCLFDPISKIGGINHFMLASWDGNGLPSARFGDRAMQQLLERMQQLGADRRSLQARVYGGLCRKSGGDHFNIGAKNIGMARSLLSQLQIPVLTLDVGGRSPRKLAFQTHTGTVKIDLLLPEKIR</sequence>
<dbReference type="RefSeq" id="WP_009194259.1">
    <property type="nucleotide sequence ID" value="NZ_AODQ01000013.1"/>
</dbReference>
<dbReference type="Gene3D" id="3.30.1330.200">
    <property type="match status" value="1"/>
</dbReference>
<dbReference type="Pfam" id="PF03975">
    <property type="entry name" value="CheD"/>
    <property type="match status" value="1"/>
</dbReference>
<evidence type="ECO:0000256" key="3">
    <source>
        <dbReference type="HAMAP-Rule" id="MF_01440"/>
    </source>
</evidence>
<dbReference type="PANTHER" id="PTHR35147">
    <property type="entry name" value="CHEMORECEPTOR GLUTAMINE DEAMIDASE CHED-RELATED"/>
    <property type="match status" value="1"/>
</dbReference>
<dbReference type="InterPro" id="IPR011324">
    <property type="entry name" value="Cytotoxic_necrot_fac-like_cat"/>
</dbReference>
<dbReference type="Proteomes" id="UP000011910">
    <property type="component" value="Unassembled WGS sequence"/>
</dbReference>
<dbReference type="STRING" id="1279009.ADICEAN_00857"/>
<evidence type="ECO:0000313" key="5">
    <source>
        <dbReference type="Proteomes" id="UP000011910"/>
    </source>
</evidence>
<protein>
    <recommendedName>
        <fullName evidence="3">Probable chemoreceptor glutamine deamidase CheD</fullName>
        <ecNumber evidence="3">3.5.1.44</ecNumber>
    </recommendedName>
</protein>
<comment type="similarity">
    <text evidence="3">Belongs to the CheD family.</text>
</comment>
<dbReference type="EC" id="3.5.1.44" evidence="3"/>
<dbReference type="PANTHER" id="PTHR35147:SF2">
    <property type="entry name" value="CHEMORECEPTOR GLUTAMINE DEAMIDASE CHED-RELATED"/>
    <property type="match status" value="1"/>
</dbReference>
<dbReference type="OrthoDB" id="9807202at2"/>
<dbReference type="CDD" id="cd16352">
    <property type="entry name" value="CheD"/>
    <property type="match status" value="1"/>
</dbReference>
<dbReference type="eggNOG" id="COG1871">
    <property type="taxonomic scope" value="Bacteria"/>
</dbReference>
<dbReference type="SUPFAM" id="SSF64438">
    <property type="entry name" value="CNF1/YfiH-like putative cysteine hydrolases"/>
    <property type="match status" value="1"/>
</dbReference>
<dbReference type="InterPro" id="IPR038592">
    <property type="entry name" value="CheD-like_sf"/>
</dbReference>
<evidence type="ECO:0000256" key="1">
    <source>
        <dbReference type="ARBA" id="ARBA00022500"/>
    </source>
</evidence>
<dbReference type="GO" id="GO:0050568">
    <property type="term" value="F:protein-glutamine glutaminase activity"/>
    <property type="evidence" value="ECO:0007669"/>
    <property type="project" value="UniProtKB-UniRule"/>
</dbReference>
<gene>
    <name evidence="3 4" type="primary">cheD</name>
    <name evidence="4" type="ORF">ADICEAN_00857</name>
</gene>
<keyword evidence="2 3" id="KW-0378">Hydrolase</keyword>
<accession>M7N9V2</accession>
<name>M7N9V2_9BACT</name>
<dbReference type="AlphaFoldDB" id="M7N9V2"/>
<keyword evidence="1 3" id="KW-0145">Chemotaxis</keyword>